<dbReference type="InterPro" id="IPR011990">
    <property type="entry name" value="TPR-like_helical_dom_sf"/>
</dbReference>
<evidence type="ECO:0000313" key="3">
    <source>
        <dbReference type="Proteomes" id="UP001175261"/>
    </source>
</evidence>
<dbReference type="Proteomes" id="UP001175261">
    <property type="component" value="Unassembled WGS sequence"/>
</dbReference>
<dbReference type="PANTHER" id="PTHR23082">
    <property type="entry name" value="TRANSCRIPTION INITIATION FACTOR IIIC TFIIIC , POLYPEPTIDE 3-RELATED"/>
    <property type="match status" value="1"/>
</dbReference>
<feature type="region of interest" description="Disordered" evidence="1">
    <location>
        <begin position="1"/>
        <end position="26"/>
    </location>
</feature>
<feature type="region of interest" description="Disordered" evidence="1">
    <location>
        <begin position="516"/>
        <end position="559"/>
    </location>
</feature>
<dbReference type="SUPFAM" id="SSF81901">
    <property type="entry name" value="HCP-like"/>
    <property type="match status" value="1"/>
</dbReference>
<organism evidence="2 3">
    <name type="scientific">Sarocladium strictum</name>
    <name type="common">Black bundle disease fungus</name>
    <name type="synonym">Acremonium strictum</name>
    <dbReference type="NCBI Taxonomy" id="5046"/>
    <lineage>
        <taxon>Eukaryota</taxon>
        <taxon>Fungi</taxon>
        <taxon>Dikarya</taxon>
        <taxon>Ascomycota</taxon>
        <taxon>Pezizomycotina</taxon>
        <taxon>Sordariomycetes</taxon>
        <taxon>Hypocreomycetidae</taxon>
        <taxon>Hypocreales</taxon>
        <taxon>Sarocladiaceae</taxon>
        <taxon>Sarocladium</taxon>
    </lineage>
</organism>
<protein>
    <submittedName>
        <fullName evidence="2">Uncharacterized protein</fullName>
    </submittedName>
</protein>
<sequence length="960" mass="106693">MEAQDDDVHSESGQFDDADSDLEELQGDIAKYDESVRQFLASHHEAGETALHLRGGPRGRGARGPRKAAKPRGDITARLAKVNQAFLAGEYDRALDLAFEVIRINAETHQAWTALSSTFAEIGDKSKALSAMVYAAHLRPKDVAGWIRCASYALDTIAEDEGGNLHTARLCYSAALRADPNNLEARTGKATVCHRQGHLATAVSEYNKLLKRHPGDIDLVRKLAEACMDTRHAESAVPTAIIAYQRYFKLEMGESGDQMPALDLWYDVGVYVEMFAYTGSYGEAIRELKTLARWLIGRGDQKIWDEWQEDDREWDLDNIRINQLPPDFGLPRAREDSGASQRLPPDLRARLAIYRFRLGQPDEALHHLALLQTDEQTTATFTDEFPYLAFDLANGLAQYGYNAYAKTFLESLRTLPGEADAAVLVQLGRCNLALGATSAAEECFLAAIDADEMGIEPRVELANMYESAKEGEEALILAAEAMAIREAQAEGTGIAVSSPSELTGSAGDNAARQRLAAGSVRGHSRDGRDAGTHPMIPRRYRPKRLADPSKRRQEEQAHAVKLAHRYQIVTDLKRQIADGKKEQIPAWMSSSKDLIDDFRSLRRFYTWDKYLHFLGPRSTTNKPSREQGAENDLSQLYQRLAKNVTPAGECSSRSESTSILETHQGITFDQWLELFLEYAIALAIEHRHEEAYRVCESARDSTVFQSTEHSFLIYVTWTVCAIYASDEGKAIALARHLMRDMTSSDGSRLYGLMANLCQSPISWYTSGPAQKFILRQIKLIDAASSSATNTLPLMTHDDSSGSGLDLCLLMLYGHILFTSTSYTFALSYFLRARSIDPNNTMVNLSLGLAYVHYGLKRQSVNRQYILLQGQSLLAKYAVSEGQVSGPLGSAESNYNIGRLFQLLGISHLAIEYYVKSFQAARTGKETDNVKMMAMVNCVNMFIIAKNRGLALALTRQNIVL</sequence>
<feature type="compositionally biased region" description="Basic residues" evidence="1">
    <location>
        <begin position="55"/>
        <end position="70"/>
    </location>
</feature>
<accession>A0AA39GE73</accession>
<dbReference type="EMBL" id="JAPDFR010000006">
    <property type="protein sequence ID" value="KAK0385703.1"/>
    <property type="molecule type" value="Genomic_DNA"/>
</dbReference>
<dbReference type="Pfam" id="PF13432">
    <property type="entry name" value="TPR_16"/>
    <property type="match status" value="1"/>
</dbReference>
<comment type="caution">
    <text evidence="2">The sequence shown here is derived from an EMBL/GenBank/DDBJ whole genome shotgun (WGS) entry which is preliminary data.</text>
</comment>
<dbReference type="Gene3D" id="1.25.40.10">
    <property type="entry name" value="Tetratricopeptide repeat domain"/>
    <property type="match status" value="3"/>
</dbReference>
<dbReference type="SMART" id="SM00028">
    <property type="entry name" value="TPR"/>
    <property type="match status" value="7"/>
</dbReference>
<evidence type="ECO:0000256" key="1">
    <source>
        <dbReference type="SAM" id="MobiDB-lite"/>
    </source>
</evidence>
<dbReference type="InterPro" id="IPR039340">
    <property type="entry name" value="Tfc4/TFIIIC-102/Sfc4"/>
</dbReference>
<dbReference type="InterPro" id="IPR019734">
    <property type="entry name" value="TPR_rpt"/>
</dbReference>
<feature type="compositionally biased region" description="Basic and acidic residues" evidence="1">
    <location>
        <begin position="544"/>
        <end position="558"/>
    </location>
</feature>
<name>A0AA39GE73_SARSR</name>
<keyword evidence="3" id="KW-1185">Reference proteome</keyword>
<evidence type="ECO:0000313" key="2">
    <source>
        <dbReference type="EMBL" id="KAK0385703.1"/>
    </source>
</evidence>
<reference evidence="2" key="1">
    <citation type="submission" date="2022-10" db="EMBL/GenBank/DDBJ databases">
        <title>Determination and structural analysis of whole genome sequence of Sarocladium strictum F4-1.</title>
        <authorList>
            <person name="Hu L."/>
            <person name="Jiang Y."/>
        </authorList>
    </citation>
    <scope>NUCLEOTIDE SEQUENCE</scope>
    <source>
        <strain evidence="2">F4-1</strain>
    </source>
</reference>
<dbReference type="AlphaFoldDB" id="A0AA39GE73"/>
<dbReference type="SUPFAM" id="SSF48452">
    <property type="entry name" value="TPR-like"/>
    <property type="match status" value="2"/>
</dbReference>
<feature type="region of interest" description="Disordered" evidence="1">
    <location>
        <begin position="47"/>
        <end position="72"/>
    </location>
</feature>
<feature type="compositionally biased region" description="Basic and acidic residues" evidence="1">
    <location>
        <begin position="1"/>
        <end position="10"/>
    </location>
</feature>
<gene>
    <name evidence="2" type="ORF">NLU13_6880</name>
</gene>
<dbReference type="GO" id="GO:0006383">
    <property type="term" value="P:transcription by RNA polymerase III"/>
    <property type="evidence" value="ECO:0007669"/>
    <property type="project" value="InterPro"/>
</dbReference>
<dbReference type="GO" id="GO:0000127">
    <property type="term" value="C:transcription factor TFIIIC complex"/>
    <property type="evidence" value="ECO:0007669"/>
    <property type="project" value="TreeGrafter"/>
</dbReference>
<dbReference type="PANTHER" id="PTHR23082:SF0">
    <property type="entry name" value="GENERAL TRANSCRIPTION FACTOR 3C POLYPEPTIDE 3"/>
    <property type="match status" value="1"/>
</dbReference>
<proteinExistence type="predicted"/>
<feature type="compositionally biased region" description="Acidic residues" evidence="1">
    <location>
        <begin position="14"/>
        <end position="26"/>
    </location>
</feature>